<proteinExistence type="predicted"/>
<gene>
    <name evidence="2" type="ORF">GCK32_020553</name>
</gene>
<feature type="non-terminal residue" evidence="2">
    <location>
        <position position="1"/>
    </location>
</feature>
<accession>A0AAN8GA11</accession>
<evidence type="ECO:0000313" key="2">
    <source>
        <dbReference type="EMBL" id="KAK5980123.1"/>
    </source>
</evidence>
<dbReference type="EMBL" id="WIXE01007806">
    <property type="protein sequence ID" value="KAK5980123.1"/>
    <property type="molecule type" value="Genomic_DNA"/>
</dbReference>
<organism evidence="2 3">
    <name type="scientific">Trichostrongylus colubriformis</name>
    <name type="common">Black scour worm</name>
    <dbReference type="NCBI Taxonomy" id="6319"/>
    <lineage>
        <taxon>Eukaryota</taxon>
        <taxon>Metazoa</taxon>
        <taxon>Ecdysozoa</taxon>
        <taxon>Nematoda</taxon>
        <taxon>Chromadorea</taxon>
        <taxon>Rhabditida</taxon>
        <taxon>Rhabditina</taxon>
        <taxon>Rhabditomorpha</taxon>
        <taxon>Strongyloidea</taxon>
        <taxon>Trichostrongylidae</taxon>
        <taxon>Trichostrongylus</taxon>
    </lineage>
</organism>
<sequence length="33" mass="3650">SIGDSLSKQRSSSQKSVNRKGDERAKRDTEGEI</sequence>
<evidence type="ECO:0000256" key="1">
    <source>
        <dbReference type="SAM" id="MobiDB-lite"/>
    </source>
</evidence>
<reference evidence="2 3" key="1">
    <citation type="submission" date="2019-10" db="EMBL/GenBank/DDBJ databases">
        <title>Assembly and Annotation for the nematode Trichostrongylus colubriformis.</title>
        <authorList>
            <person name="Martin J."/>
        </authorList>
    </citation>
    <scope>NUCLEOTIDE SEQUENCE [LARGE SCALE GENOMIC DNA]</scope>
    <source>
        <strain evidence="2">G859</strain>
        <tissue evidence="2">Whole worm</tissue>
    </source>
</reference>
<dbReference type="AlphaFoldDB" id="A0AAN8GA11"/>
<comment type="caution">
    <text evidence="2">The sequence shown here is derived from an EMBL/GenBank/DDBJ whole genome shotgun (WGS) entry which is preliminary data.</text>
</comment>
<evidence type="ECO:0000313" key="3">
    <source>
        <dbReference type="Proteomes" id="UP001331761"/>
    </source>
</evidence>
<feature type="region of interest" description="Disordered" evidence="1">
    <location>
        <begin position="1"/>
        <end position="33"/>
    </location>
</feature>
<feature type="compositionally biased region" description="Low complexity" evidence="1">
    <location>
        <begin position="1"/>
        <end position="16"/>
    </location>
</feature>
<protein>
    <submittedName>
        <fullName evidence="2">Uncharacterized protein</fullName>
    </submittedName>
</protein>
<name>A0AAN8GA11_TRICO</name>
<keyword evidence="3" id="KW-1185">Reference proteome</keyword>
<feature type="compositionally biased region" description="Basic and acidic residues" evidence="1">
    <location>
        <begin position="19"/>
        <end position="33"/>
    </location>
</feature>
<dbReference type="Proteomes" id="UP001331761">
    <property type="component" value="Unassembled WGS sequence"/>
</dbReference>